<dbReference type="InterPro" id="IPR017975">
    <property type="entry name" value="Tubulin_CS"/>
</dbReference>
<dbReference type="EMBL" id="JAFMYU010000015">
    <property type="protein sequence ID" value="MBO0932869.1"/>
    <property type="molecule type" value="Genomic_DNA"/>
</dbReference>
<organism evidence="3 4">
    <name type="scientific">Fibrella aquatilis</name>
    <dbReference type="NCBI Taxonomy" id="2817059"/>
    <lineage>
        <taxon>Bacteria</taxon>
        <taxon>Pseudomonadati</taxon>
        <taxon>Bacteroidota</taxon>
        <taxon>Cytophagia</taxon>
        <taxon>Cytophagales</taxon>
        <taxon>Spirosomataceae</taxon>
        <taxon>Fibrella</taxon>
    </lineage>
</organism>
<feature type="domain" description="Outer membrane protein beta-barrel" evidence="2">
    <location>
        <begin position="22"/>
        <end position="178"/>
    </location>
</feature>
<evidence type="ECO:0000256" key="1">
    <source>
        <dbReference type="SAM" id="SignalP"/>
    </source>
</evidence>
<dbReference type="GO" id="GO:0005525">
    <property type="term" value="F:GTP binding"/>
    <property type="evidence" value="ECO:0007669"/>
    <property type="project" value="InterPro"/>
</dbReference>
<keyword evidence="4" id="KW-1185">Reference proteome</keyword>
<dbReference type="GO" id="GO:0007017">
    <property type="term" value="P:microtubule-based process"/>
    <property type="evidence" value="ECO:0007669"/>
    <property type="project" value="InterPro"/>
</dbReference>
<dbReference type="Pfam" id="PF13568">
    <property type="entry name" value="OMP_b-brl_2"/>
    <property type="match status" value="1"/>
</dbReference>
<dbReference type="InterPro" id="IPR025665">
    <property type="entry name" value="Beta-barrel_OMP_2"/>
</dbReference>
<dbReference type="RefSeq" id="WP_207336834.1">
    <property type="nucleotide sequence ID" value="NZ_JAFMYU010000015.1"/>
</dbReference>
<feature type="signal peptide" evidence="1">
    <location>
        <begin position="1"/>
        <end position="22"/>
    </location>
</feature>
<dbReference type="Proteomes" id="UP000664795">
    <property type="component" value="Unassembled WGS sequence"/>
</dbReference>
<evidence type="ECO:0000313" key="4">
    <source>
        <dbReference type="Proteomes" id="UP000664795"/>
    </source>
</evidence>
<proteinExistence type="predicted"/>
<evidence type="ECO:0000313" key="3">
    <source>
        <dbReference type="EMBL" id="MBO0932869.1"/>
    </source>
</evidence>
<name>A0A939G655_9BACT</name>
<dbReference type="GO" id="GO:0005874">
    <property type="term" value="C:microtubule"/>
    <property type="evidence" value="ECO:0007669"/>
    <property type="project" value="InterPro"/>
</dbReference>
<feature type="chain" id="PRO_5037381504" evidence="1">
    <location>
        <begin position="23"/>
        <end position="208"/>
    </location>
</feature>
<protein>
    <submittedName>
        <fullName evidence="3">PorT family protein</fullName>
    </submittedName>
</protein>
<dbReference type="PROSITE" id="PS00227">
    <property type="entry name" value="TUBULIN"/>
    <property type="match status" value="1"/>
</dbReference>
<sequence length="208" mass="21618">MKTRCIVFIGLLFSTFASYGQARFGIQGSVQSSNLSISSSGVNISFDRKIGFRAGVMVDLPFGSDALSFRPQFLYSTKGFSLPSSFGGGTGSGNSLTLNYLEVPLQFMYGLSAGSGKVTLGAGPYVAYLLSQSDGTTSSSTVDDAQNRFDLGATLSAGYDTAGGLTLSAYFSPGFINLAKDASQGTGTSTSLLNTAFGLNIGYFFGAR</sequence>
<dbReference type="AlphaFoldDB" id="A0A939G655"/>
<comment type="caution">
    <text evidence="3">The sequence shown here is derived from an EMBL/GenBank/DDBJ whole genome shotgun (WGS) entry which is preliminary data.</text>
</comment>
<reference evidence="3 4" key="1">
    <citation type="submission" date="2021-03" db="EMBL/GenBank/DDBJ databases">
        <title>Fibrella sp. HMF5036 genome sequencing and assembly.</title>
        <authorList>
            <person name="Kang H."/>
            <person name="Kim H."/>
            <person name="Bae S."/>
            <person name="Joh K."/>
        </authorList>
    </citation>
    <scope>NUCLEOTIDE SEQUENCE [LARGE SCALE GENOMIC DNA]</scope>
    <source>
        <strain evidence="3 4">HMF5036</strain>
    </source>
</reference>
<evidence type="ECO:0000259" key="2">
    <source>
        <dbReference type="Pfam" id="PF13568"/>
    </source>
</evidence>
<gene>
    <name evidence="3" type="ORF">J2I48_17800</name>
</gene>
<accession>A0A939G655</accession>
<keyword evidence="1" id="KW-0732">Signal</keyword>